<keyword evidence="3" id="KW-1185">Reference proteome</keyword>
<protein>
    <submittedName>
        <fullName evidence="2">Heavy-metal-associated domain-containing protein</fullName>
    </submittedName>
</protein>
<name>A0ABW1VDS5_9MICO</name>
<evidence type="ECO:0000313" key="3">
    <source>
        <dbReference type="Proteomes" id="UP001596306"/>
    </source>
</evidence>
<dbReference type="InterPro" id="IPR006121">
    <property type="entry name" value="HMA_dom"/>
</dbReference>
<reference evidence="3" key="1">
    <citation type="journal article" date="2019" name="Int. J. Syst. Evol. Microbiol.">
        <title>The Global Catalogue of Microorganisms (GCM) 10K type strain sequencing project: providing services to taxonomists for standard genome sequencing and annotation.</title>
        <authorList>
            <consortium name="The Broad Institute Genomics Platform"/>
            <consortium name="The Broad Institute Genome Sequencing Center for Infectious Disease"/>
            <person name="Wu L."/>
            <person name="Ma J."/>
        </authorList>
    </citation>
    <scope>NUCLEOTIDE SEQUENCE [LARGE SCALE GENOMIC DNA]</scope>
    <source>
        <strain evidence="3">CCUG 43304</strain>
    </source>
</reference>
<evidence type="ECO:0000259" key="1">
    <source>
        <dbReference type="PROSITE" id="PS50846"/>
    </source>
</evidence>
<dbReference type="Proteomes" id="UP001596306">
    <property type="component" value="Unassembled WGS sequence"/>
</dbReference>
<evidence type="ECO:0000313" key="2">
    <source>
        <dbReference type="EMBL" id="MFC6356054.1"/>
    </source>
</evidence>
<dbReference type="InterPro" id="IPR036163">
    <property type="entry name" value="HMA_dom_sf"/>
</dbReference>
<dbReference type="EMBL" id="JBHSTP010000002">
    <property type="protein sequence ID" value="MFC6356054.1"/>
    <property type="molecule type" value="Genomic_DNA"/>
</dbReference>
<organism evidence="2 3">
    <name type="scientific">Luethyella okanaganae</name>
    <dbReference type="NCBI Taxonomy" id="69372"/>
    <lineage>
        <taxon>Bacteria</taxon>
        <taxon>Bacillati</taxon>
        <taxon>Actinomycetota</taxon>
        <taxon>Actinomycetes</taxon>
        <taxon>Micrococcales</taxon>
        <taxon>Microbacteriaceae</taxon>
        <taxon>Luethyella</taxon>
    </lineage>
</organism>
<sequence length="70" mass="7186">MTTTTAYHVTGMTCGHCEMSIREEVAQIAGVQSVDVSHASGALIVTSESDLDDTAVPAAVEEAGYSAVRG</sequence>
<dbReference type="PROSITE" id="PS50846">
    <property type="entry name" value="HMA_2"/>
    <property type="match status" value="1"/>
</dbReference>
<accession>A0ABW1VDS5</accession>
<dbReference type="RefSeq" id="WP_386729939.1">
    <property type="nucleotide sequence ID" value="NZ_JBHSTP010000002.1"/>
</dbReference>
<dbReference type="Pfam" id="PF00403">
    <property type="entry name" value="HMA"/>
    <property type="match status" value="1"/>
</dbReference>
<dbReference type="CDD" id="cd00371">
    <property type="entry name" value="HMA"/>
    <property type="match status" value="1"/>
</dbReference>
<feature type="domain" description="HMA" evidence="1">
    <location>
        <begin position="3"/>
        <end position="68"/>
    </location>
</feature>
<dbReference type="SUPFAM" id="SSF55008">
    <property type="entry name" value="HMA, heavy metal-associated domain"/>
    <property type="match status" value="1"/>
</dbReference>
<comment type="caution">
    <text evidence="2">The sequence shown here is derived from an EMBL/GenBank/DDBJ whole genome shotgun (WGS) entry which is preliminary data.</text>
</comment>
<gene>
    <name evidence="2" type="ORF">ACFQB0_08045</name>
</gene>
<proteinExistence type="predicted"/>
<dbReference type="Gene3D" id="3.30.70.100">
    <property type="match status" value="1"/>
</dbReference>